<feature type="signal peptide" evidence="3">
    <location>
        <begin position="1"/>
        <end position="19"/>
    </location>
</feature>
<evidence type="ECO:0000313" key="4">
    <source>
        <dbReference type="EMBL" id="ODM14453.1"/>
    </source>
</evidence>
<evidence type="ECO:0000256" key="1">
    <source>
        <dbReference type="SAM" id="MobiDB-lite"/>
    </source>
</evidence>
<feature type="compositionally biased region" description="Low complexity" evidence="1">
    <location>
        <begin position="206"/>
        <end position="229"/>
    </location>
</feature>
<keyword evidence="2" id="KW-1133">Transmembrane helix</keyword>
<gene>
    <name evidence="4" type="ORF">SI65_10075</name>
</gene>
<organism evidence="4 5">
    <name type="scientific">Aspergillus cristatus</name>
    <name type="common">Chinese Fuzhuan brick tea-fermentation fungus</name>
    <name type="synonym">Eurotium cristatum</name>
    <dbReference type="NCBI Taxonomy" id="573508"/>
    <lineage>
        <taxon>Eukaryota</taxon>
        <taxon>Fungi</taxon>
        <taxon>Dikarya</taxon>
        <taxon>Ascomycota</taxon>
        <taxon>Pezizomycotina</taxon>
        <taxon>Eurotiomycetes</taxon>
        <taxon>Eurotiomycetidae</taxon>
        <taxon>Eurotiales</taxon>
        <taxon>Aspergillaceae</taxon>
        <taxon>Aspergillus</taxon>
        <taxon>Aspergillus subgen. Aspergillus</taxon>
    </lineage>
</organism>
<evidence type="ECO:0000256" key="3">
    <source>
        <dbReference type="SAM" id="SignalP"/>
    </source>
</evidence>
<evidence type="ECO:0000313" key="5">
    <source>
        <dbReference type="Proteomes" id="UP000094569"/>
    </source>
</evidence>
<evidence type="ECO:0008006" key="6">
    <source>
        <dbReference type="Google" id="ProtNLM"/>
    </source>
</evidence>
<dbReference type="STRING" id="573508.A0A1E3B0I8"/>
<proteinExistence type="predicted"/>
<keyword evidence="2" id="KW-0472">Membrane</keyword>
<sequence length="257" mass="26851">MLSVSLVLLFLFSLSAVLGADDYRTCYYPDGNKALGHMPCSDEEQTACCASDHICMADGLCIEAGSSQPYGFSRAACTDQNWGAGCPQVCISTSDNRSGGCAIIPFHANGDDSTYCCNAIVSNGSAAVCANDRDSFKLASGTVIPGRAYLSNLTTKDSGNNHNRDVAIGAGVGVPLGVLFITALGWALFERRKRYALLNSTAAAAPYPVQQPGPGGQTVMPQGMAAAAPVPAPAPATPLQELEAAKRARPQELEVRW</sequence>
<keyword evidence="2" id="KW-0812">Transmembrane</keyword>
<accession>A0A1E3B0I8</accession>
<feature type="region of interest" description="Disordered" evidence="1">
    <location>
        <begin position="206"/>
        <end position="236"/>
    </location>
</feature>
<dbReference type="EMBL" id="JXNT01000025">
    <property type="protein sequence ID" value="ODM14453.1"/>
    <property type="molecule type" value="Genomic_DNA"/>
</dbReference>
<evidence type="ECO:0000256" key="2">
    <source>
        <dbReference type="SAM" id="Phobius"/>
    </source>
</evidence>
<comment type="caution">
    <text evidence="4">The sequence shown here is derived from an EMBL/GenBank/DDBJ whole genome shotgun (WGS) entry which is preliminary data.</text>
</comment>
<feature type="chain" id="PRO_5009123311" description="Mid2 domain-containing protein" evidence="3">
    <location>
        <begin position="20"/>
        <end position="257"/>
    </location>
</feature>
<dbReference type="OrthoDB" id="5215637at2759"/>
<dbReference type="Proteomes" id="UP000094569">
    <property type="component" value="Unassembled WGS sequence"/>
</dbReference>
<feature type="transmembrane region" description="Helical" evidence="2">
    <location>
        <begin position="166"/>
        <end position="189"/>
    </location>
</feature>
<keyword evidence="3" id="KW-0732">Signal</keyword>
<name>A0A1E3B0I8_ASPCR</name>
<dbReference type="AlphaFoldDB" id="A0A1E3B0I8"/>
<dbReference type="VEuPathDB" id="FungiDB:SI65_10075"/>
<keyword evidence="5" id="KW-1185">Reference proteome</keyword>
<protein>
    <recommendedName>
        <fullName evidence="6">Mid2 domain-containing protein</fullName>
    </recommendedName>
</protein>
<reference evidence="4 5" key="1">
    <citation type="journal article" date="2016" name="BMC Genomics">
        <title>Comparative genomic and transcriptomic analyses of the Fuzhuan brick tea-fermentation fungus Aspergillus cristatus.</title>
        <authorList>
            <person name="Ge Y."/>
            <person name="Wang Y."/>
            <person name="Liu Y."/>
            <person name="Tan Y."/>
            <person name="Ren X."/>
            <person name="Zhang X."/>
            <person name="Hyde K.D."/>
            <person name="Liu Y."/>
            <person name="Liu Z."/>
        </authorList>
    </citation>
    <scope>NUCLEOTIDE SEQUENCE [LARGE SCALE GENOMIC DNA]</scope>
    <source>
        <strain evidence="4 5">GZAAS20.1005</strain>
    </source>
</reference>